<protein>
    <submittedName>
        <fullName evidence="1">Uncharacterized protein</fullName>
    </submittedName>
</protein>
<sequence>MVGYQILFDLKSRKQNINNPVNYWQVRGLPISNLSLLLSEVTTVVISKRRQVGARASSPHRKIHNPLYSVGSRCVSTVCSSASDLAGKNNCQYHSPQAPAGRLASNPSV</sequence>
<keyword evidence="2" id="KW-1185">Reference proteome</keyword>
<proteinExistence type="predicted"/>
<reference evidence="1" key="1">
    <citation type="submission" date="2020-08" db="EMBL/GenBank/DDBJ databases">
        <title>Multicomponent nature underlies the extraordinary mechanical properties of spider dragline silk.</title>
        <authorList>
            <person name="Kono N."/>
            <person name="Nakamura H."/>
            <person name="Mori M."/>
            <person name="Yoshida Y."/>
            <person name="Ohtoshi R."/>
            <person name="Malay A.D."/>
            <person name="Moran D.A.P."/>
            <person name="Tomita M."/>
            <person name="Numata K."/>
            <person name="Arakawa K."/>
        </authorList>
    </citation>
    <scope>NUCLEOTIDE SEQUENCE</scope>
</reference>
<evidence type="ECO:0000313" key="1">
    <source>
        <dbReference type="EMBL" id="GFT07332.1"/>
    </source>
</evidence>
<evidence type="ECO:0000313" key="2">
    <source>
        <dbReference type="Proteomes" id="UP000887013"/>
    </source>
</evidence>
<dbReference type="OrthoDB" id="10632844at2759"/>
<dbReference type="EMBL" id="BMAW01103087">
    <property type="protein sequence ID" value="GFT07332.1"/>
    <property type="molecule type" value="Genomic_DNA"/>
</dbReference>
<accession>A0A8X6ND98</accession>
<name>A0A8X6ND98_NEPPI</name>
<comment type="caution">
    <text evidence="1">The sequence shown here is derived from an EMBL/GenBank/DDBJ whole genome shotgun (WGS) entry which is preliminary data.</text>
</comment>
<organism evidence="1 2">
    <name type="scientific">Nephila pilipes</name>
    <name type="common">Giant wood spider</name>
    <name type="synonym">Nephila maculata</name>
    <dbReference type="NCBI Taxonomy" id="299642"/>
    <lineage>
        <taxon>Eukaryota</taxon>
        <taxon>Metazoa</taxon>
        <taxon>Ecdysozoa</taxon>
        <taxon>Arthropoda</taxon>
        <taxon>Chelicerata</taxon>
        <taxon>Arachnida</taxon>
        <taxon>Araneae</taxon>
        <taxon>Araneomorphae</taxon>
        <taxon>Entelegynae</taxon>
        <taxon>Araneoidea</taxon>
        <taxon>Nephilidae</taxon>
        <taxon>Nephila</taxon>
    </lineage>
</organism>
<dbReference type="AlphaFoldDB" id="A0A8X6ND98"/>
<dbReference type="Proteomes" id="UP000887013">
    <property type="component" value="Unassembled WGS sequence"/>
</dbReference>
<gene>
    <name evidence="1" type="ORF">NPIL_492771</name>
</gene>